<sequence length="156" mass="16159">MDAPARGAGRALFDFVAYLAGKGAERESSMRVRRSLVALSAAAPLALAASGCSDSSAGQVVGTRGAFVRSVVQNPSQGNGHCHSFGPRPVDSVVNNTGVDIWLHKGANCHDPEGLPSFYLPSTQSAKTVGTVGLWRSFSTVGWPPPVPPNVNASDD</sequence>
<dbReference type="STRING" id="310781.SAMN05216259_102212"/>
<evidence type="ECO:0000313" key="2">
    <source>
        <dbReference type="Proteomes" id="UP000199341"/>
    </source>
</evidence>
<evidence type="ECO:0000313" key="1">
    <source>
        <dbReference type="EMBL" id="SDM98196.1"/>
    </source>
</evidence>
<name>A0A1G9XP26_9ACTN</name>
<dbReference type="Proteomes" id="UP000199341">
    <property type="component" value="Unassembled WGS sequence"/>
</dbReference>
<accession>A0A1G9XP26</accession>
<protein>
    <submittedName>
        <fullName evidence="1">Uncharacterized protein</fullName>
    </submittedName>
</protein>
<proteinExistence type="predicted"/>
<dbReference type="EMBL" id="FNIE01000002">
    <property type="protein sequence ID" value="SDM98196.1"/>
    <property type="molecule type" value="Genomic_DNA"/>
</dbReference>
<reference evidence="1 2" key="1">
    <citation type="submission" date="2016-10" db="EMBL/GenBank/DDBJ databases">
        <authorList>
            <person name="de Groot N.N."/>
        </authorList>
    </citation>
    <scope>NUCLEOTIDE SEQUENCE [LARGE SCALE GENOMIC DNA]</scope>
    <source>
        <strain evidence="1 2">CGMCC 4.2022</strain>
    </source>
</reference>
<organism evidence="1 2">
    <name type="scientific">Actinacidiphila guanduensis</name>
    <dbReference type="NCBI Taxonomy" id="310781"/>
    <lineage>
        <taxon>Bacteria</taxon>
        <taxon>Bacillati</taxon>
        <taxon>Actinomycetota</taxon>
        <taxon>Actinomycetes</taxon>
        <taxon>Kitasatosporales</taxon>
        <taxon>Streptomycetaceae</taxon>
        <taxon>Actinacidiphila</taxon>
    </lineage>
</organism>
<gene>
    <name evidence="1" type="ORF">SAMN05216259_102212</name>
</gene>
<dbReference type="AlphaFoldDB" id="A0A1G9XP26"/>
<keyword evidence="2" id="KW-1185">Reference proteome</keyword>